<feature type="compositionally biased region" description="Polar residues" evidence="5">
    <location>
        <begin position="338"/>
        <end position="348"/>
    </location>
</feature>
<dbReference type="AlphaFoldDB" id="L5KWZ5"/>
<proteinExistence type="inferred from homology"/>
<dbReference type="Gene3D" id="1.10.418.10">
    <property type="entry name" value="Calponin-like domain"/>
    <property type="match status" value="1"/>
</dbReference>
<dbReference type="PANTHER" id="PTHR12784">
    <property type="entry name" value="STEERIN"/>
    <property type="match status" value="1"/>
</dbReference>
<dbReference type="InterPro" id="IPR036872">
    <property type="entry name" value="CH_dom_sf"/>
</dbReference>
<feature type="compositionally biased region" description="Low complexity" evidence="5">
    <location>
        <begin position="218"/>
        <end position="264"/>
    </location>
</feature>
<dbReference type="CDD" id="cd21285">
    <property type="entry name" value="CH_NAV2"/>
    <property type="match status" value="1"/>
</dbReference>
<dbReference type="InParanoid" id="L5KWZ5"/>
<dbReference type="Proteomes" id="UP000010552">
    <property type="component" value="Unassembled WGS sequence"/>
</dbReference>
<feature type="region of interest" description="Disordered" evidence="5">
    <location>
        <begin position="218"/>
        <end position="359"/>
    </location>
</feature>
<protein>
    <submittedName>
        <fullName evidence="7">Neuron navigator 2</fullName>
    </submittedName>
</protein>
<comment type="similarity">
    <text evidence="2">Belongs to the Nav/unc-53 family.</text>
</comment>
<evidence type="ECO:0000313" key="7">
    <source>
        <dbReference type="EMBL" id="ELK15974.1"/>
    </source>
</evidence>
<evidence type="ECO:0000256" key="4">
    <source>
        <dbReference type="ARBA" id="ARBA00023242"/>
    </source>
</evidence>
<evidence type="ECO:0000313" key="8">
    <source>
        <dbReference type="Proteomes" id="UP000010552"/>
    </source>
</evidence>
<evidence type="ECO:0000256" key="1">
    <source>
        <dbReference type="ARBA" id="ARBA00004123"/>
    </source>
</evidence>
<dbReference type="Pfam" id="PF00307">
    <property type="entry name" value="CH"/>
    <property type="match status" value="1"/>
</dbReference>
<dbReference type="SUPFAM" id="SSF47576">
    <property type="entry name" value="Calponin-homology domain, CH-domain"/>
    <property type="match status" value="1"/>
</dbReference>
<evidence type="ECO:0000259" key="6">
    <source>
        <dbReference type="PROSITE" id="PS50021"/>
    </source>
</evidence>
<dbReference type="InterPro" id="IPR001715">
    <property type="entry name" value="CH_dom"/>
</dbReference>
<dbReference type="EMBL" id="KB030484">
    <property type="protein sequence ID" value="ELK15974.1"/>
    <property type="molecule type" value="Genomic_DNA"/>
</dbReference>
<name>L5KWZ5_PTEAL</name>
<sequence length="381" mass="40960">MPAILVASKMKSGLPKPVHSAVPILHVPPARSGPQPCYLKLGSKVEVSKTAFPSQIPLKSQGLQEPAAEGLPLRKSSSVENGFDTQIYTDWANHYLAKSGHKRLIKDLQQDVTDGVLLAQIIQVVANEKIEDINGCPKNRSQMIENIDACLNFLAAKGINIQGLSAEEIRNGNLKAILGLFFSLSRYKQQQQQPQKQPLSSPLPPAVSQAAGAPFQCQAGTPQQQVPATPQAPCQPHQPAPHQQSKAQAEMQSSASSKDSSQSKIIRFTLGQKKISRLPGPTARVSAAGSDTKTRGGAAVANNRRSQSFNNYDKSKPVTSPPPPPPPSSHEKETTETQILLSGGTQPQGRCGAHTSYNGDMLKVVRKDELSQDGSWRASKK</sequence>
<keyword evidence="8" id="KW-1185">Reference proteome</keyword>
<evidence type="ECO:0000256" key="5">
    <source>
        <dbReference type="SAM" id="MobiDB-lite"/>
    </source>
</evidence>
<organism evidence="7 8">
    <name type="scientific">Pteropus alecto</name>
    <name type="common">Black flying fox</name>
    <dbReference type="NCBI Taxonomy" id="9402"/>
    <lineage>
        <taxon>Eukaryota</taxon>
        <taxon>Metazoa</taxon>
        <taxon>Chordata</taxon>
        <taxon>Craniata</taxon>
        <taxon>Vertebrata</taxon>
        <taxon>Euteleostomi</taxon>
        <taxon>Mammalia</taxon>
        <taxon>Eutheria</taxon>
        <taxon>Laurasiatheria</taxon>
        <taxon>Chiroptera</taxon>
        <taxon>Yinpterochiroptera</taxon>
        <taxon>Pteropodoidea</taxon>
        <taxon>Pteropodidae</taxon>
        <taxon>Pteropodinae</taxon>
        <taxon>Pteropus</taxon>
    </lineage>
</organism>
<dbReference type="GO" id="GO:0005634">
    <property type="term" value="C:nucleus"/>
    <property type="evidence" value="ECO:0007669"/>
    <property type="project" value="UniProtKB-SubCell"/>
</dbReference>
<dbReference type="InterPro" id="IPR039041">
    <property type="entry name" value="Nav/unc-53"/>
</dbReference>
<reference evidence="8" key="1">
    <citation type="journal article" date="2013" name="Science">
        <title>Comparative analysis of bat genomes provides insight into the evolution of flight and immunity.</title>
        <authorList>
            <person name="Zhang G."/>
            <person name="Cowled C."/>
            <person name="Shi Z."/>
            <person name="Huang Z."/>
            <person name="Bishop-Lilly K.A."/>
            <person name="Fang X."/>
            <person name="Wynne J.W."/>
            <person name="Xiong Z."/>
            <person name="Baker M.L."/>
            <person name="Zhao W."/>
            <person name="Tachedjian M."/>
            <person name="Zhu Y."/>
            <person name="Zhou P."/>
            <person name="Jiang X."/>
            <person name="Ng J."/>
            <person name="Yang L."/>
            <person name="Wu L."/>
            <person name="Xiao J."/>
            <person name="Feng Y."/>
            <person name="Chen Y."/>
            <person name="Sun X."/>
            <person name="Zhang Y."/>
            <person name="Marsh G.A."/>
            <person name="Crameri G."/>
            <person name="Broder C.C."/>
            <person name="Frey K.G."/>
            <person name="Wang L.F."/>
            <person name="Wang J."/>
        </authorList>
    </citation>
    <scope>NUCLEOTIDE SEQUENCE [LARGE SCALE GENOMIC DNA]</scope>
</reference>
<comment type="subcellular location">
    <subcellularLocation>
        <location evidence="1">Nucleus</location>
    </subcellularLocation>
</comment>
<feature type="region of interest" description="Disordered" evidence="5">
    <location>
        <begin position="191"/>
        <end position="210"/>
    </location>
</feature>
<dbReference type="SMART" id="SM00033">
    <property type="entry name" value="CH"/>
    <property type="match status" value="1"/>
</dbReference>
<dbReference type="STRING" id="9402.L5KWZ5"/>
<evidence type="ECO:0000256" key="3">
    <source>
        <dbReference type="ARBA" id="ARBA00023054"/>
    </source>
</evidence>
<dbReference type="PROSITE" id="PS50021">
    <property type="entry name" value="CH"/>
    <property type="match status" value="1"/>
</dbReference>
<accession>L5KWZ5</accession>
<gene>
    <name evidence="7" type="ORF">PAL_GLEAN10017980</name>
</gene>
<dbReference type="FunFam" id="1.10.418.10:FF:000018">
    <property type="entry name" value="Neuron navigator 2"/>
    <property type="match status" value="1"/>
</dbReference>
<feature type="compositionally biased region" description="Low complexity" evidence="5">
    <location>
        <begin position="191"/>
        <end position="200"/>
    </location>
</feature>
<feature type="domain" description="Calponin-homology (CH)" evidence="6">
    <location>
        <begin position="82"/>
        <end position="189"/>
    </location>
</feature>
<keyword evidence="4" id="KW-0539">Nucleus</keyword>
<evidence type="ECO:0000256" key="2">
    <source>
        <dbReference type="ARBA" id="ARBA00006255"/>
    </source>
</evidence>
<feature type="compositionally biased region" description="Polar residues" evidence="5">
    <location>
        <begin position="303"/>
        <end position="312"/>
    </location>
</feature>
<feature type="compositionally biased region" description="Pro residues" evidence="5">
    <location>
        <begin position="319"/>
        <end position="328"/>
    </location>
</feature>
<keyword evidence="3" id="KW-0175">Coiled coil</keyword>
<dbReference type="PANTHER" id="PTHR12784:SF6">
    <property type="entry name" value="NEURON NAVIGATOR 2"/>
    <property type="match status" value="1"/>
</dbReference>
<dbReference type="GO" id="GO:0022008">
    <property type="term" value="P:neurogenesis"/>
    <property type="evidence" value="ECO:0007669"/>
    <property type="project" value="InterPro"/>
</dbReference>